<dbReference type="SUPFAM" id="SSF48113">
    <property type="entry name" value="Heme-dependent peroxidases"/>
    <property type="match status" value="1"/>
</dbReference>
<keyword evidence="18" id="KW-0732">Signal</keyword>
<evidence type="ECO:0000256" key="15">
    <source>
        <dbReference type="PIRSR" id="PIRSR600823-3"/>
    </source>
</evidence>
<dbReference type="eggNOG" id="ENOG502QQ2M">
    <property type="taxonomic scope" value="Eukaryota"/>
</dbReference>
<comment type="subcellular location">
    <subcellularLocation>
        <location evidence="18">Secreted</location>
    </subcellularLocation>
</comment>
<dbReference type="AlphaFoldDB" id="W9RNE5"/>
<feature type="binding site" evidence="15">
    <location>
        <position position="80"/>
    </location>
    <ligand>
        <name>Ca(2+)</name>
        <dbReference type="ChEBI" id="CHEBI:29108"/>
        <label>1</label>
    </ligand>
</feature>
<keyword evidence="5 18" id="KW-0575">Peroxidase</keyword>
<evidence type="ECO:0000313" key="20">
    <source>
        <dbReference type="EMBL" id="EXC00259.1"/>
    </source>
</evidence>
<feature type="binding site" evidence="15">
    <location>
        <position position="200"/>
    </location>
    <ligand>
        <name>Ca(2+)</name>
        <dbReference type="ChEBI" id="CHEBI:29108"/>
        <label>2</label>
    </ligand>
</feature>
<evidence type="ECO:0000313" key="21">
    <source>
        <dbReference type="Proteomes" id="UP000030645"/>
    </source>
</evidence>
<comment type="similarity">
    <text evidence="18">Belongs to the peroxidase family. Classical plant (class III) peroxidase subfamily.</text>
</comment>
<feature type="signal peptide" evidence="18">
    <location>
        <begin position="1"/>
        <end position="30"/>
    </location>
</feature>
<dbReference type="PROSITE" id="PS00435">
    <property type="entry name" value="PEROXIDASE_1"/>
    <property type="match status" value="1"/>
</dbReference>
<feature type="binding site" evidence="15">
    <location>
        <position position="76"/>
    </location>
    <ligand>
        <name>Ca(2+)</name>
        <dbReference type="ChEBI" id="CHEBI:29108"/>
        <label>1</label>
    </ligand>
</feature>
<feature type="disulfide bond" evidence="17">
    <location>
        <begin position="206"/>
        <end position="231"/>
    </location>
</feature>
<evidence type="ECO:0000256" key="12">
    <source>
        <dbReference type="ARBA" id="ARBA00023180"/>
    </source>
</evidence>
<dbReference type="InterPro" id="IPR010255">
    <property type="entry name" value="Haem_peroxidase_sf"/>
</dbReference>
<dbReference type="STRING" id="981085.W9RNE5"/>
<evidence type="ECO:0000256" key="8">
    <source>
        <dbReference type="ARBA" id="ARBA00022837"/>
    </source>
</evidence>
<evidence type="ECO:0000256" key="9">
    <source>
        <dbReference type="ARBA" id="ARBA00023002"/>
    </source>
</evidence>
<dbReference type="FunFam" id="1.10.520.10:FF:000009">
    <property type="entry name" value="Peroxidase"/>
    <property type="match status" value="1"/>
</dbReference>
<comment type="cofactor">
    <cofactor evidence="15 18">
        <name>heme b</name>
        <dbReference type="ChEBI" id="CHEBI:60344"/>
    </cofactor>
    <text evidence="15 18">Binds 1 heme b (iron(II)-protoporphyrin IX) group per subunit.</text>
</comment>
<keyword evidence="18" id="KW-0964">Secreted</keyword>
<evidence type="ECO:0000256" key="3">
    <source>
        <dbReference type="ARBA" id="ARBA00006873"/>
    </source>
</evidence>
<feature type="active site" description="Proton acceptor" evidence="13">
    <location>
        <position position="72"/>
    </location>
</feature>
<evidence type="ECO:0000256" key="7">
    <source>
        <dbReference type="ARBA" id="ARBA00022723"/>
    </source>
</evidence>
<dbReference type="GO" id="GO:0006979">
    <property type="term" value="P:response to oxidative stress"/>
    <property type="evidence" value="ECO:0007669"/>
    <property type="project" value="UniProtKB-UniRule"/>
</dbReference>
<keyword evidence="11 17" id="KW-1015">Disulfide bond</keyword>
<feature type="domain" description="Plant heme peroxidase family profile" evidence="19">
    <location>
        <begin position="31"/>
        <end position="323"/>
    </location>
</feature>
<feature type="binding site" evidence="14">
    <location>
        <position position="169"/>
    </location>
    <ligand>
        <name>substrate</name>
    </ligand>
</feature>
<dbReference type="InterPro" id="IPR019793">
    <property type="entry name" value="Peroxidases_heam-ligand_BS"/>
</dbReference>
<comment type="cofactor">
    <cofactor evidence="15 18">
        <name>Ca(2+)</name>
        <dbReference type="ChEBI" id="CHEBI:29108"/>
    </cofactor>
    <text evidence="15 18">Binds 2 calcium ions per subunit.</text>
</comment>
<gene>
    <name evidence="20" type="ORF">L484_010367</name>
</gene>
<evidence type="ECO:0000256" key="10">
    <source>
        <dbReference type="ARBA" id="ARBA00023004"/>
    </source>
</evidence>
<feature type="disulfide bond" evidence="17">
    <location>
        <begin position="41"/>
        <end position="121"/>
    </location>
</feature>
<dbReference type="InterPro" id="IPR000823">
    <property type="entry name" value="Peroxidase_pln"/>
</dbReference>
<dbReference type="PANTHER" id="PTHR31388">
    <property type="entry name" value="PEROXIDASE 72-RELATED"/>
    <property type="match status" value="1"/>
</dbReference>
<evidence type="ECO:0000256" key="2">
    <source>
        <dbReference type="ARBA" id="ARBA00002322"/>
    </source>
</evidence>
<reference evidence="21" key="1">
    <citation type="submission" date="2013-01" db="EMBL/GenBank/DDBJ databases">
        <title>Draft Genome Sequence of a Mulberry Tree, Morus notabilis C.K. Schneid.</title>
        <authorList>
            <person name="He N."/>
            <person name="Zhao S."/>
        </authorList>
    </citation>
    <scope>NUCLEOTIDE SEQUENCE</scope>
</reference>
<dbReference type="EMBL" id="KE345308">
    <property type="protein sequence ID" value="EXC00259.1"/>
    <property type="molecule type" value="Genomic_DNA"/>
</dbReference>
<evidence type="ECO:0000256" key="14">
    <source>
        <dbReference type="PIRSR" id="PIRSR600823-2"/>
    </source>
</evidence>
<dbReference type="CDD" id="cd00693">
    <property type="entry name" value="secretory_peroxidase"/>
    <property type="match status" value="1"/>
</dbReference>
<feature type="site" description="Transition state stabilizer" evidence="16">
    <location>
        <position position="68"/>
    </location>
</feature>
<evidence type="ECO:0000256" key="13">
    <source>
        <dbReference type="PIRSR" id="PIRSR600823-1"/>
    </source>
</evidence>
<evidence type="ECO:0000256" key="18">
    <source>
        <dbReference type="RuleBase" id="RU362060"/>
    </source>
</evidence>
<dbReference type="PROSITE" id="PS50873">
    <property type="entry name" value="PEROXIDASE_4"/>
    <property type="match status" value="1"/>
</dbReference>
<name>W9RNE5_9ROSA</name>
<feature type="binding site" evidence="15">
    <location>
        <position position="94"/>
    </location>
    <ligand>
        <name>Ca(2+)</name>
        <dbReference type="ChEBI" id="CHEBI:29108"/>
        <label>1</label>
    </ligand>
</feature>
<dbReference type="GO" id="GO:0042744">
    <property type="term" value="P:hydrogen peroxide catabolic process"/>
    <property type="evidence" value="ECO:0007669"/>
    <property type="project" value="UniProtKB-KW"/>
</dbReference>
<feature type="binding site" evidence="15">
    <location>
        <position position="78"/>
    </location>
    <ligand>
        <name>Ca(2+)</name>
        <dbReference type="ChEBI" id="CHEBI:29108"/>
        <label>1</label>
    </ligand>
</feature>
<evidence type="ECO:0000256" key="4">
    <source>
        <dbReference type="ARBA" id="ARBA00012313"/>
    </source>
</evidence>
<feature type="disulfide bond" evidence="17">
    <location>
        <begin position="127"/>
        <end position="319"/>
    </location>
</feature>
<dbReference type="FunFam" id="1.10.420.10:FF:000001">
    <property type="entry name" value="Peroxidase"/>
    <property type="match status" value="1"/>
</dbReference>
<feature type="binding site" evidence="15">
    <location>
        <position position="251"/>
    </location>
    <ligand>
        <name>Ca(2+)</name>
        <dbReference type="ChEBI" id="CHEBI:29108"/>
        <label>2</label>
    </ligand>
</feature>
<feature type="chain" id="PRO_5005151949" description="Peroxidase" evidence="18">
    <location>
        <begin position="31"/>
        <end position="323"/>
    </location>
</feature>
<keyword evidence="12" id="KW-0325">Glycoprotein</keyword>
<dbReference type="KEGG" id="mnt:21393661"/>
<dbReference type="InterPro" id="IPR033905">
    <property type="entry name" value="Secretory_peroxidase"/>
</dbReference>
<evidence type="ECO:0000256" key="1">
    <source>
        <dbReference type="ARBA" id="ARBA00000189"/>
    </source>
</evidence>
<dbReference type="Gene3D" id="1.10.520.10">
    <property type="match status" value="1"/>
</dbReference>
<dbReference type="GO" id="GO:0005576">
    <property type="term" value="C:extracellular region"/>
    <property type="evidence" value="ECO:0007669"/>
    <property type="project" value="UniProtKB-SubCell"/>
</dbReference>
<dbReference type="EC" id="1.11.1.7" evidence="4 18"/>
<feature type="binding site" description="axial binding residue" evidence="15">
    <location>
        <position position="199"/>
    </location>
    <ligand>
        <name>heme b</name>
        <dbReference type="ChEBI" id="CHEBI:60344"/>
    </ligand>
    <ligandPart>
        <name>Fe</name>
        <dbReference type="ChEBI" id="CHEBI:18248"/>
    </ligandPart>
</feature>
<dbReference type="GO" id="GO:0140825">
    <property type="term" value="F:lactoperoxidase activity"/>
    <property type="evidence" value="ECO:0007669"/>
    <property type="project" value="UniProtKB-EC"/>
</dbReference>
<evidence type="ECO:0000256" key="17">
    <source>
        <dbReference type="PIRSR" id="PIRSR600823-5"/>
    </source>
</evidence>
<keyword evidence="10 15" id="KW-0408">Iron</keyword>
<sequence length="323" mass="34446">MAFFKLKFLNTKALCAMCFLIALLLSPTNAQLSPTFYALSCPTLDIIVRTGMRQAISTESRMAASILRLFFHDCFVNGCDASILLADSATFTGEQNAGPNRNSARGYNVIDNIKAQVEKACPGVVSCADILAIAAKEAVVQSGGPTWAVPLGRRDARTASKSAAESDLPSPSSDLATLTRQFVNKGLSADDMTALSGGHTIGLAQCFTFRNRIYNATNIDNNFATTRRANCPASGGDSNLSPLDSTQTRFDNSYFTGLVNNRGLLNSDQELFNGGSQDALVKKYSTNSLAFVGDFAAAMVKMSKISPLTGTNGEIRKNCVVVN</sequence>
<evidence type="ECO:0000256" key="11">
    <source>
        <dbReference type="ARBA" id="ARBA00023157"/>
    </source>
</evidence>
<keyword evidence="21" id="KW-1185">Reference proteome</keyword>
<comment type="function">
    <text evidence="2">Removal of H(2)O(2), oxidation of toxic reductants, biosynthesis and degradation of lignin, suberization, auxin catabolism, response to environmental stresses such as wounding, pathogen attack and oxidative stress. These functions might be dependent on each isozyme/isoform in each plant tissue.</text>
</comment>
<keyword evidence="9 18" id="KW-0560">Oxidoreductase</keyword>
<evidence type="ECO:0000256" key="6">
    <source>
        <dbReference type="ARBA" id="ARBA00022617"/>
    </source>
</evidence>
<dbReference type="Proteomes" id="UP000030645">
    <property type="component" value="Unassembled WGS sequence"/>
</dbReference>
<dbReference type="PROSITE" id="PS00436">
    <property type="entry name" value="PEROXIDASE_2"/>
    <property type="match status" value="1"/>
</dbReference>
<keyword evidence="8 15" id="KW-0106">Calcium</keyword>
<feature type="disulfide bond" evidence="17">
    <location>
        <begin position="74"/>
        <end position="79"/>
    </location>
</feature>
<evidence type="ECO:0000259" key="19">
    <source>
        <dbReference type="PROSITE" id="PS50873"/>
    </source>
</evidence>
<dbReference type="InterPro" id="IPR019794">
    <property type="entry name" value="Peroxidases_AS"/>
</dbReference>
<proteinExistence type="inferred from homology"/>
<accession>W9RNE5</accession>
<dbReference type="InterPro" id="IPR002016">
    <property type="entry name" value="Haem_peroxidase"/>
</dbReference>
<dbReference type="Pfam" id="PF00141">
    <property type="entry name" value="peroxidase"/>
    <property type="match status" value="1"/>
</dbReference>
<dbReference type="PRINTS" id="PR00461">
    <property type="entry name" value="PLPEROXIDASE"/>
</dbReference>
<feature type="binding site" evidence="15">
    <location>
        <position position="246"/>
    </location>
    <ligand>
        <name>Ca(2+)</name>
        <dbReference type="ChEBI" id="CHEBI:29108"/>
        <label>2</label>
    </ligand>
</feature>
<dbReference type="OrthoDB" id="2113341at2759"/>
<keyword evidence="7 15" id="KW-0479">Metal-binding</keyword>
<dbReference type="Gene3D" id="1.10.420.10">
    <property type="entry name" value="Peroxidase, domain 2"/>
    <property type="match status" value="1"/>
</dbReference>
<dbReference type="GO" id="GO:0020037">
    <property type="term" value="F:heme binding"/>
    <property type="evidence" value="ECO:0007669"/>
    <property type="project" value="UniProtKB-UniRule"/>
</dbReference>
<dbReference type="PRINTS" id="PR00458">
    <property type="entry name" value="PEROXIDASE"/>
</dbReference>
<feature type="binding site" evidence="15">
    <location>
        <position position="244"/>
    </location>
    <ligand>
        <name>Ca(2+)</name>
        <dbReference type="ChEBI" id="CHEBI:29108"/>
        <label>2</label>
    </ligand>
</feature>
<protein>
    <recommendedName>
        <fullName evidence="4 18">Peroxidase</fullName>
        <ecNumber evidence="4 18">1.11.1.7</ecNumber>
    </recommendedName>
</protein>
<dbReference type="GO" id="GO:0046872">
    <property type="term" value="F:metal ion binding"/>
    <property type="evidence" value="ECO:0007669"/>
    <property type="project" value="UniProtKB-UniRule"/>
</dbReference>
<evidence type="ECO:0000256" key="5">
    <source>
        <dbReference type="ARBA" id="ARBA00022559"/>
    </source>
</evidence>
<comment type="similarity">
    <text evidence="3">Belongs to the peroxidase family. Ascorbate peroxidase subfamily.</text>
</comment>
<evidence type="ECO:0000256" key="16">
    <source>
        <dbReference type="PIRSR" id="PIRSR600823-4"/>
    </source>
</evidence>
<keyword evidence="6 18" id="KW-0349">Heme</keyword>
<dbReference type="PANTHER" id="PTHR31388:SF5">
    <property type="entry name" value="PEROXIDASE"/>
    <property type="match status" value="1"/>
</dbReference>
<keyword evidence="18" id="KW-0376">Hydrogen peroxide</keyword>
<comment type="catalytic activity">
    <reaction evidence="1 18">
        <text>2 a phenolic donor + H2O2 = 2 a phenolic radical donor + 2 H2O</text>
        <dbReference type="Rhea" id="RHEA:56136"/>
        <dbReference type="ChEBI" id="CHEBI:15377"/>
        <dbReference type="ChEBI" id="CHEBI:16240"/>
        <dbReference type="ChEBI" id="CHEBI:139520"/>
        <dbReference type="ChEBI" id="CHEBI:139521"/>
        <dbReference type="EC" id="1.11.1.7"/>
    </reaction>
</comment>
<feature type="binding site" evidence="15">
    <location>
        <position position="73"/>
    </location>
    <ligand>
        <name>Ca(2+)</name>
        <dbReference type="ChEBI" id="CHEBI:29108"/>
        <label>1</label>
    </ligand>
</feature>
<organism evidence="20 21">
    <name type="scientific">Morus notabilis</name>
    <dbReference type="NCBI Taxonomy" id="981085"/>
    <lineage>
        <taxon>Eukaryota</taxon>
        <taxon>Viridiplantae</taxon>
        <taxon>Streptophyta</taxon>
        <taxon>Embryophyta</taxon>
        <taxon>Tracheophyta</taxon>
        <taxon>Spermatophyta</taxon>
        <taxon>Magnoliopsida</taxon>
        <taxon>eudicotyledons</taxon>
        <taxon>Gunneridae</taxon>
        <taxon>Pentapetalae</taxon>
        <taxon>rosids</taxon>
        <taxon>fabids</taxon>
        <taxon>Rosales</taxon>
        <taxon>Moraceae</taxon>
        <taxon>Moreae</taxon>
        <taxon>Morus</taxon>
    </lineage>
</organism>
<feature type="binding site" evidence="15">
    <location>
        <position position="82"/>
    </location>
    <ligand>
        <name>Ca(2+)</name>
        <dbReference type="ChEBI" id="CHEBI:29108"/>
        <label>1</label>
    </ligand>
</feature>